<dbReference type="Proteomes" id="UP001165960">
    <property type="component" value="Unassembled WGS sequence"/>
</dbReference>
<organism evidence="1 2">
    <name type="scientific">Entomophthora muscae</name>
    <dbReference type="NCBI Taxonomy" id="34485"/>
    <lineage>
        <taxon>Eukaryota</taxon>
        <taxon>Fungi</taxon>
        <taxon>Fungi incertae sedis</taxon>
        <taxon>Zoopagomycota</taxon>
        <taxon>Entomophthoromycotina</taxon>
        <taxon>Entomophthoromycetes</taxon>
        <taxon>Entomophthorales</taxon>
        <taxon>Entomophthoraceae</taxon>
        <taxon>Entomophthora</taxon>
    </lineage>
</organism>
<gene>
    <name evidence="1" type="ORF">DSO57_1032486</name>
</gene>
<keyword evidence="2" id="KW-1185">Reference proteome</keyword>
<accession>A0ACC2TBQ1</accession>
<proteinExistence type="predicted"/>
<name>A0ACC2TBQ1_9FUNG</name>
<comment type="caution">
    <text evidence="1">The sequence shown here is derived from an EMBL/GenBank/DDBJ whole genome shotgun (WGS) entry which is preliminary data.</text>
</comment>
<evidence type="ECO:0000313" key="1">
    <source>
        <dbReference type="EMBL" id="KAJ9071925.1"/>
    </source>
</evidence>
<protein>
    <submittedName>
        <fullName evidence="1">Uncharacterized protein</fullName>
    </submittedName>
</protein>
<dbReference type="EMBL" id="QTSX02003084">
    <property type="protein sequence ID" value="KAJ9071925.1"/>
    <property type="molecule type" value="Genomic_DNA"/>
</dbReference>
<evidence type="ECO:0000313" key="2">
    <source>
        <dbReference type="Proteomes" id="UP001165960"/>
    </source>
</evidence>
<reference evidence="1" key="1">
    <citation type="submission" date="2022-04" db="EMBL/GenBank/DDBJ databases">
        <title>Genome of the entomopathogenic fungus Entomophthora muscae.</title>
        <authorList>
            <person name="Elya C."/>
            <person name="Lovett B.R."/>
            <person name="Lee E."/>
            <person name="Macias A.M."/>
            <person name="Hajek A.E."/>
            <person name="De Bivort B.L."/>
            <person name="Kasson M.T."/>
            <person name="De Fine Licht H.H."/>
            <person name="Stajich J.E."/>
        </authorList>
    </citation>
    <scope>NUCLEOTIDE SEQUENCE</scope>
    <source>
        <strain evidence="1">Berkeley</strain>
    </source>
</reference>
<sequence>MFIKIALNPHSRSTDAPSLVPGILAVRNDNLDAPKSQNTESESNPGQNPLQTARLIGWERNNPLPINEVAASPPGPKPLAAPQDSASKLPVQDAGNFPEVPTPNTSSFPDEIDKFLPESYSKLPQSPREGTEPREAPNTQIDKQKDLKSPHPKAASGKPLVPSATLSSETPNANPPKPRKPNQIVCPPASLPAVYCPPGAPFGPVHFTEYPLKPEYKEYTTDNILAQDPLARTTKLTRYN</sequence>